<sequence>MAYHGEVWLPGKFISMVHQFHDNMLARVLDDEDSSNAFSVNNGVKQDCILAPTLVSMMFSAMLSGAFCDDKETSIKIRYRTDGRLFNLQRFQAKIKVE</sequence>
<keyword evidence="2" id="KW-1185">Reference proteome</keyword>
<accession>A0AAV7VL31</accession>
<name>A0AAV7VL31_PLEWA</name>
<evidence type="ECO:0000313" key="1">
    <source>
        <dbReference type="EMBL" id="KAJ1201477.1"/>
    </source>
</evidence>
<organism evidence="1 2">
    <name type="scientific">Pleurodeles waltl</name>
    <name type="common">Iberian ribbed newt</name>
    <dbReference type="NCBI Taxonomy" id="8319"/>
    <lineage>
        <taxon>Eukaryota</taxon>
        <taxon>Metazoa</taxon>
        <taxon>Chordata</taxon>
        <taxon>Craniata</taxon>
        <taxon>Vertebrata</taxon>
        <taxon>Euteleostomi</taxon>
        <taxon>Amphibia</taxon>
        <taxon>Batrachia</taxon>
        <taxon>Caudata</taxon>
        <taxon>Salamandroidea</taxon>
        <taxon>Salamandridae</taxon>
        <taxon>Pleurodelinae</taxon>
        <taxon>Pleurodeles</taxon>
    </lineage>
</organism>
<evidence type="ECO:0008006" key="3">
    <source>
        <dbReference type="Google" id="ProtNLM"/>
    </source>
</evidence>
<comment type="caution">
    <text evidence="1">The sequence shown here is derived from an EMBL/GenBank/DDBJ whole genome shotgun (WGS) entry which is preliminary data.</text>
</comment>
<dbReference type="AlphaFoldDB" id="A0AAV7VL31"/>
<evidence type="ECO:0000313" key="2">
    <source>
        <dbReference type="Proteomes" id="UP001066276"/>
    </source>
</evidence>
<proteinExistence type="predicted"/>
<dbReference type="Proteomes" id="UP001066276">
    <property type="component" value="Chromosome 2_1"/>
</dbReference>
<gene>
    <name evidence="1" type="ORF">NDU88_005286</name>
</gene>
<dbReference type="EMBL" id="JANPWB010000003">
    <property type="protein sequence ID" value="KAJ1201477.1"/>
    <property type="molecule type" value="Genomic_DNA"/>
</dbReference>
<protein>
    <recommendedName>
        <fullName evidence="3">Reverse transcriptase domain-containing protein</fullName>
    </recommendedName>
</protein>
<reference evidence="1" key="1">
    <citation type="journal article" date="2022" name="bioRxiv">
        <title>Sequencing and chromosome-scale assembly of the giantPleurodeles waltlgenome.</title>
        <authorList>
            <person name="Brown T."/>
            <person name="Elewa A."/>
            <person name="Iarovenko S."/>
            <person name="Subramanian E."/>
            <person name="Araus A.J."/>
            <person name="Petzold A."/>
            <person name="Susuki M."/>
            <person name="Suzuki K.-i.T."/>
            <person name="Hayashi T."/>
            <person name="Toyoda A."/>
            <person name="Oliveira C."/>
            <person name="Osipova E."/>
            <person name="Leigh N.D."/>
            <person name="Simon A."/>
            <person name="Yun M.H."/>
        </authorList>
    </citation>
    <scope>NUCLEOTIDE SEQUENCE</scope>
    <source>
        <strain evidence="1">20211129_DDA</strain>
        <tissue evidence="1">Liver</tissue>
    </source>
</reference>